<comment type="caution">
    <text evidence="2">The sequence shown here is derived from an EMBL/GenBank/DDBJ whole genome shotgun (WGS) entry which is preliminary data.</text>
</comment>
<protein>
    <submittedName>
        <fullName evidence="2">Uncharacterized protein</fullName>
    </submittedName>
</protein>
<feature type="compositionally biased region" description="Basic residues" evidence="1">
    <location>
        <begin position="181"/>
        <end position="200"/>
    </location>
</feature>
<dbReference type="Proteomes" id="UP001159363">
    <property type="component" value="Chromosome 6"/>
</dbReference>
<accession>A0ABQ9H2Y4</accession>
<feature type="compositionally biased region" description="Polar residues" evidence="1">
    <location>
        <begin position="201"/>
        <end position="212"/>
    </location>
</feature>
<evidence type="ECO:0000256" key="1">
    <source>
        <dbReference type="SAM" id="MobiDB-lite"/>
    </source>
</evidence>
<feature type="compositionally biased region" description="Polar residues" evidence="1">
    <location>
        <begin position="551"/>
        <end position="572"/>
    </location>
</feature>
<reference evidence="2 3" key="1">
    <citation type="submission" date="2023-02" db="EMBL/GenBank/DDBJ databases">
        <title>LHISI_Scaffold_Assembly.</title>
        <authorList>
            <person name="Stuart O.P."/>
            <person name="Cleave R."/>
            <person name="Magrath M.J.L."/>
            <person name="Mikheyev A.S."/>
        </authorList>
    </citation>
    <scope>NUCLEOTIDE SEQUENCE [LARGE SCALE GENOMIC DNA]</scope>
    <source>
        <strain evidence="2">Daus_M_001</strain>
        <tissue evidence="2">Leg muscle</tissue>
    </source>
</reference>
<organism evidence="2 3">
    <name type="scientific">Dryococelus australis</name>
    <dbReference type="NCBI Taxonomy" id="614101"/>
    <lineage>
        <taxon>Eukaryota</taxon>
        <taxon>Metazoa</taxon>
        <taxon>Ecdysozoa</taxon>
        <taxon>Arthropoda</taxon>
        <taxon>Hexapoda</taxon>
        <taxon>Insecta</taxon>
        <taxon>Pterygota</taxon>
        <taxon>Neoptera</taxon>
        <taxon>Polyneoptera</taxon>
        <taxon>Phasmatodea</taxon>
        <taxon>Verophasmatodea</taxon>
        <taxon>Anareolatae</taxon>
        <taxon>Phasmatidae</taxon>
        <taxon>Eurycanthinae</taxon>
        <taxon>Dryococelus</taxon>
    </lineage>
</organism>
<feature type="region of interest" description="Disordered" evidence="1">
    <location>
        <begin position="181"/>
        <end position="217"/>
    </location>
</feature>
<keyword evidence="3" id="KW-1185">Reference proteome</keyword>
<proteinExistence type="predicted"/>
<dbReference type="EMBL" id="JARBHB010000007">
    <property type="protein sequence ID" value="KAJ8878619.1"/>
    <property type="molecule type" value="Genomic_DNA"/>
</dbReference>
<evidence type="ECO:0000313" key="3">
    <source>
        <dbReference type="Proteomes" id="UP001159363"/>
    </source>
</evidence>
<gene>
    <name evidence="2" type="ORF">PR048_019200</name>
</gene>
<feature type="region of interest" description="Disordered" evidence="1">
    <location>
        <begin position="809"/>
        <end position="840"/>
    </location>
</feature>
<evidence type="ECO:0000313" key="2">
    <source>
        <dbReference type="EMBL" id="KAJ8878619.1"/>
    </source>
</evidence>
<feature type="region of interest" description="Disordered" evidence="1">
    <location>
        <begin position="529"/>
        <end position="572"/>
    </location>
</feature>
<sequence length="840" mass="92950">MGTPTTKEPPRYLTSVYSVILHRKSDTGCSRVFLIFTMDGVLHEEMRPFDNPILDGRDPSEKQKEPGMIWERSLGRTKRPSAWTFQAPSILLLLLPSSGELLSLPPRENQRRKWSPEVVNIQTGSYIAHDEMPPIDLLPACRHVHCPAQLHESYHYNAEVDSCIPGFVQSLHARDRIRGRKTNVPHKGRPNKCAYHHTNKKSTFPKNLASRTPENDTSDIATMEITAQVMAYDGNKKEKDALALTRENDRLATAAHDSTCQNDIQHETALLLPEAQDCQPLTQYLQMKHAHQEPRLRVSSVRISFPYSSHEDLMAAAQLACAVYSIFSRVRSRRKVRYVPNIVFTRATSTAATTGRTGSSSANSRHLSGRQRSVGWESAICDCRLHQPFVKTRAVRCCSTQQHKANTVKAVHDKVSTFENNPACALSGMRPVKLVTVDRKYLVPYLNRHQKYAIPPKHPLVIPKVSEENWAALNIEVLRADEGEARRVWSNAGIEGRGKREIPEKNRRPTASSATIPTCENPEEAIFLGGGGGGGCNKDRPRATSGRRQKGQSQRKYGAAGQQNLGTQFTNKRPVTYSPAGSPANRGPCTACTSQPDTRPVPIVTRRSGTLLVSDTILLTCEAGVRGTSSRSTSALSLILCPRVSRLPPLEARRSSSSRKLDSSMCLLRGRNQPVKMMLHGTVDKGMVCTSDPSSLSLTKIADGQFADSRWVRSLPTQFLSDYFSIVSFADLRPTKGRLEPLPHSLSVSLGRLPLRQLLFHVLKECTSGEIGLGSAVVTHWTSTREDTGSIPGPAILISVFHGFPKSLQANPGMGPEQRPRSIPSHSFTNPSSLCNLHRL</sequence>
<name>A0ABQ9H2Y4_9NEOP</name>
<feature type="compositionally biased region" description="Polar residues" evidence="1">
    <location>
        <begin position="824"/>
        <end position="840"/>
    </location>
</feature>